<dbReference type="Proteomes" id="UP001220256">
    <property type="component" value="Unassembled WGS sequence"/>
</dbReference>
<evidence type="ECO:0000256" key="2">
    <source>
        <dbReference type="ARBA" id="ARBA00022833"/>
    </source>
</evidence>
<evidence type="ECO:0000256" key="6">
    <source>
        <dbReference type="ARBA" id="ARBA00023242"/>
    </source>
</evidence>
<protein>
    <recommendedName>
        <fullName evidence="9">Zn(2)-C6 fungal-type domain-containing protein</fullName>
    </recommendedName>
</protein>
<dbReference type="InterPro" id="IPR036864">
    <property type="entry name" value="Zn2-C6_fun-type_DNA-bd_sf"/>
</dbReference>
<evidence type="ECO:0008006" key="9">
    <source>
        <dbReference type="Google" id="ProtNLM"/>
    </source>
</evidence>
<dbReference type="PANTHER" id="PTHR31779">
    <property type="entry name" value="2-NITROPROPANE DIOXYGENASE FAMILY, PUTATIVE (AFU_ORTHOLOGUE AFUA_2G17430)-RELATED"/>
    <property type="match status" value="1"/>
</dbReference>
<keyword evidence="8" id="KW-1185">Reference proteome</keyword>
<dbReference type="InterPro" id="IPR001138">
    <property type="entry name" value="Zn2Cys6_DnaBD"/>
</dbReference>
<evidence type="ECO:0000313" key="8">
    <source>
        <dbReference type="Proteomes" id="UP001220256"/>
    </source>
</evidence>
<keyword evidence="3" id="KW-0805">Transcription regulation</keyword>
<dbReference type="CDD" id="cd12148">
    <property type="entry name" value="fungal_TF_MHR"/>
    <property type="match status" value="1"/>
</dbReference>
<evidence type="ECO:0000256" key="4">
    <source>
        <dbReference type="ARBA" id="ARBA00023125"/>
    </source>
</evidence>
<evidence type="ECO:0000256" key="3">
    <source>
        <dbReference type="ARBA" id="ARBA00023015"/>
    </source>
</evidence>
<keyword evidence="6" id="KW-0539">Nucleus</keyword>
<evidence type="ECO:0000256" key="5">
    <source>
        <dbReference type="ARBA" id="ARBA00023163"/>
    </source>
</evidence>
<dbReference type="PANTHER" id="PTHR31779:SF5">
    <property type="entry name" value="ZN(II)2CYS6 TRANSCRIPTION FACTOR (EUROFUNG)"/>
    <property type="match status" value="1"/>
</dbReference>
<keyword evidence="5" id="KW-0804">Transcription</keyword>
<gene>
    <name evidence="7" type="ORF">N7505_004006</name>
</gene>
<name>A0ABQ8WSJ7_PENCH</name>
<organism evidence="7 8">
    <name type="scientific">Penicillium chrysogenum</name>
    <name type="common">Penicillium notatum</name>
    <dbReference type="NCBI Taxonomy" id="5076"/>
    <lineage>
        <taxon>Eukaryota</taxon>
        <taxon>Fungi</taxon>
        <taxon>Dikarya</taxon>
        <taxon>Ascomycota</taxon>
        <taxon>Pezizomycotina</taxon>
        <taxon>Eurotiomycetes</taxon>
        <taxon>Eurotiomycetidae</taxon>
        <taxon>Eurotiales</taxon>
        <taxon>Aspergillaceae</taxon>
        <taxon>Penicillium</taxon>
        <taxon>Penicillium chrysogenum species complex</taxon>
    </lineage>
</organism>
<proteinExistence type="predicted"/>
<dbReference type="Gene3D" id="4.10.240.10">
    <property type="entry name" value="Zn(2)-C6 fungal-type DNA-binding domain"/>
    <property type="match status" value="1"/>
</dbReference>
<keyword evidence="2" id="KW-0862">Zinc</keyword>
<evidence type="ECO:0000313" key="7">
    <source>
        <dbReference type="EMBL" id="KAJ5275461.1"/>
    </source>
</evidence>
<sequence length="443" mass="49399">MQALKRKRSRVACQPCQERKKKCDRSGTCVTCSEWSCECSAETQPANRLRSTKQTILPDPRSEFLLEPPIQAQENGLPSAHRLVQRLGTASGVSFVKRLCLNINLTKIPRSSLFGWNIGARQLSSRVNTPSPLALVDITSLEHMRALVQVYFNKVDPYYRFVDRQLFFERLDVRWQSPLGRESYDSVLAGVAAIGCLFSQQKITVIELLLVTLARSNMEMHDLSDGAAVDFLTGWTLQVIYLRMTDSPHATWMASSNLMHLVEASGLHLEAYGDTIFQCDSICDPEIQRRLVGVVQYLNMGASFDLGLSRVSFQKRDLKLAAVSRDGDYVATMPNLLKSFAFPDPDTAGGDANLSSTLFEIINRVYTKPPSILEQCSLALSLLHCIQAQEIDISSVCEEAVITLLKKGLDCARSMVMNCSPWHQVVSVPFRIICVALVMDIPS</sequence>
<dbReference type="CDD" id="cd00067">
    <property type="entry name" value="GAL4"/>
    <property type="match status" value="1"/>
</dbReference>
<comment type="caution">
    <text evidence="7">The sequence shown here is derived from an EMBL/GenBank/DDBJ whole genome shotgun (WGS) entry which is preliminary data.</text>
</comment>
<dbReference type="EMBL" id="JAPVEB010000002">
    <property type="protein sequence ID" value="KAJ5275461.1"/>
    <property type="molecule type" value="Genomic_DNA"/>
</dbReference>
<reference evidence="7 8" key="1">
    <citation type="journal article" date="2023" name="IMA Fungus">
        <title>Comparative genomic study of the Penicillium genus elucidates a diverse pangenome and 15 lateral gene transfer events.</title>
        <authorList>
            <person name="Petersen C."/>
            <person name="Sorensen T."/>
            <person name="Nielsen M.R."/>
            <person name="Sondergaard T.E."/>
            <person name="Sorensen J.L."/>
            <person name="Fitzpatrick D.A."/>
            <person name="Frisvad J.C."/>
            <person name="Nielsen K.L."/>
        </authorList>
    </citation>
    <scope>NUCLEOTIDE SEQUENCE [LARGE SCALE GENOMIC DNA]</scope>
    <source>
        <strain evidence="7 8">IBT 3361</strain>
    </source>
</reference>
<evidence type="ECO:0000256" key="1">
    <source>
        <dbReference type="ARBA" id="ARBA00022723"/>
    </source>
</evidence>
<dbReference type="InterPro" id="IPR052478">
    <property type="entry name" value="Metabolite_Synth_Reg"/>
</dbReference>
<keyword evidence="1" id="KW-0479">Metal-binding</keyword>
<dbReference type="SUPFAM" id="SSF57701">
    <property type="entry name" value="Zn2/Cys6 DNA-binding domain"/>
    <property type="match status" value="1"/>
</dbReference>
<accession>A0ABQ8WSJ7</accession>
<keyword evidence="4" id="KW-0238">DNA-binding</keyword>